<gene>
    <name evidence="2" type="ORF">HUF19_15325</name>
</gene>
<feature type="compositionally biased region" description="Polar residues" evidence="1">
    <location>
        <begin position="98"/>
        <end position="109"/>
    </location>
</feature>
<dbReference type="RefSeq" id="WP_260997443.1">
    <property type="nucleotide sequence ID" value="NZ_CP054475.1"/>
</dbReference>
<keyword evidence="3" id="KW-1185">Reference proteome</keyword>
<evidence type="ECO:0000256" key="1">
    <source>
        <dbReference type="SAM" id="MobiDB-lite"/>
    </source>
</evidence>
<protein>
    <recommendedName>
        <fullName evidence="4">Cytochrome oxidase Cu insertion factor (SCO1/SenC/PrrC family)</fullName>
    </recommendedName>
</protein>
<dbReference type="EMBL" id="CP054475">
    <property type="protein sequence ID" value="UXD88719.1"/>
    <property type="molecule type" value="Genomic_DNA"/>
</dbReference>
<evidence type="ECO:0008006" key="4">
    <source>
        <dbReference type="Google" id="ProtNLM"/>
    </source>
</evidence>
<feature type="region of interest" description="Disordered" evidence="1">
    <location>
        <begin position="95"/>
        <end position="120"/>
    </location>
</feature>
<evidence type="ECO:0000313" key="3">
    <source>
        <dbReference type="Proteomes" id="UP001065322"/>
    </source>
</evidence>
<reference evidence="3" key="1">
    <citation type="submission" date="2020-06" db="EMBL/GenBank/DDBJ databases">
        <title>Thalassolituus marinus alknpb1M-1, a hydrocarbon-degrading bacterium isolated from the deep-sea overlying water using an in-situ strategy from the South China Sea basin.</title>
        <authorList>
            <person name="Dong C."/>
            <person name="Chen Y."/>
            <person name="Shao Z."/>
        </authorList>
    </citation>
    <scope>NUCLEOTIDE SEQUENCE [LARGE SCALE GENOMIC DNA]</scope>
    <source>
        <strain evidence="3">alknpb1M-1</strain>
    </source>
</reference>
<sequence length="199" mass="22246">MSNRVKLLLLLGLLMAPVPAALAMWYWQIGIPEARVAHGELVPDIPPLSQWALTPAPALQDGRWHLLYRCTSEPCDLDDSLWRLHRTLGRDAPRLQRWQLSGTQPQSEPAESAAGENTLPPGGQRLVWQAPAALTQDIWLADPQGNIVLAYGADSSIKDILRDVRYLFRRNPLSSMQAETLALQSAGHNSHFQPEERHE</sequence>
<name>A0ABY6AFI4_9GAMM</name>
<evidence type="ECO:0000313" key="2">
    <source>
        <dbReference type="EMBL" id="UXD88719.1"/>
    </source>
</evidence>
<accession>A0ABY6AFI4</accession>
<organism evidence="2 3">
    <name type="scientific">Thalassolituus hydrocarboniclasticus</name>
    <dbReference type="NCBI Taxonomy" id="2742796"/>
    <lineage>
        <taxon>Bacteria</taxon>
        <taxon>Pseudomonadati</taxon>
        <taxon>Pseudomonadota</taxon>
        <taxon>Gammaproteobacteria</taxon>
        <taxon>Oceanospirillales</taxon>
        <taxon>Oceanospirillaceae</taxon>
        <taxon>Thalassolituus</taxon>
    </lineage>
</organism>
<dbReference type="Proteomes" id="UP001065322">
    <property type="component" value="Chromosome"/>
</dbReference>
<proteinExistence type="predicted"/>